<sequence length="180" mass="20483">MTVSFAVMARRSSAILDDAAAAYHPTDDDATAILSRAVDPSGQFGWTQTLEELYVYVPVRPRIVRKGVNVLATQSTDHWTRSPVCMRSWRPLCSAHCWTGRSRRRRSRVRSTHALCSRRPLARPWKCASPWSSKRPRVGALCSRSTWFQHSTHHVHLALVLLVKAILVNENRSSLEYYPT</sequence>
<dbReference type="RefSeq" id="XP_009844929.1">
    <property type="nucleotide sequence ID" value="XM_009846627.1"/>
</dbReference>
<dbReference type="OrthoDB" id="77280at2759"/>
<protein>
    <submittedName>
        <fullName evidence="1">Uncharacterized protein</fullName>
    </submittedName>
</protein>
<reference evidence="1" key="1">
    <citation type="submission" date="2013-12" db="EMBL/GenBank/DDBJ databases">
        <title>The Genome Sequence of Aphanomyces astaci APO3.</title>
        <authorList>
            <consortium name="The Broad Institute Genomics Platform"/>
            <person name="Russ C."/>
            <person name="Tyler B."/>
            <person name="van West P."/>
            <person name="Dieguez-Uribeondo J."/>
            <person name="Young S.K."/>
            <person name="Zeng Q."/>
            <person name="Gargeya S."/>
            <person name="Fitzgerald M."/>
            <person name="Abouelleil A."/>
            <person name="Alvarado L."/>
            <person name="Chapman S.B."/>
            <person name="Gainer-Dewar J."/>
            <person name="Goldberg J."/>
            <person name="Griggs A."/>
            <person name="Gujja S."/>
            <person name="Hansen M."/>
            <person name="Howarth C."/>
            <person name="Imamovic A."/>
            <person name="Ireland A."/>
            <person name="Larimer J."/>
            <person name="McCowan C."/>
            <person name="Murphy C."/>
            <person name="Pearson M."/>
            <person name="Poon T.W."/>
            <person name="Priest M."/>
            <person name="Roberts A."/>
            <person name="Saif S."/>
            <person name="Shea T."/>
            <person name="Sykes S."/>
            <person name="Wortman J."/>
            <person name="Nusbaum C."/>
            <person name="Birren B."/>
        </authorList>
    </citation>
    <scope>NUCLEOTIDE SEQUENCE [LARGE SCALE GENOMIC DNA]</scope>
    <source>
        <strain evidence="1">APO3</strain>
    </source>
</reference>
<evidence type="ECO:0000313" key="1">
    <source>
        <dbReference type="EMBL" id="ETV65587.1"/>
    </source>
</evidence>
<dbReference type="GeneID" id="20819736"/>
<gene>
    <name evidence="1" type="ORF">H257_17740</name>
</gene>
<accession>W4FDN3</accession>
<dbReference type="VEuPathDB" id="FungiDB:H257_17740"/>
<proteinExistence type="predicted"/>
<name>W4FDN3_APHAT</name>
<dbReference type="EMBL" id="KI913230">
    <property type="protein sequence ID" value="ETV65587.1"/>
    <property type="molecule type" value="Genomic_DNA"/>
</dbReference>
<dbReference type="AlphaFoldDB" id="W4FDN3"/>
<organism evidence="1">
    <name type="scientific">Aphanomyces astaci</name>
    <name type="common">Crayfish plague agent</name>
    <dbReference type="NCBI Taxonomy" id="112090"/>
    <lineage>
        <taxon>Eukaryota</taxon>
        <taxon>Sar</taxon>
        <taxon>Stramenopiles</taxon>
        <taxon>Oomycota</taxon>
        <taxon>Saprolegniomycetes</taxon>
        <taxon>Saprolegniales</taxon>
        <taxon>Verrucalvaceae</taxon>
        <taxon>Aphanomyces</taxon>
    </lineage>
</organism>